<sequence>MLAPTKDYEVFQKKAIEWWSRFANEEKQHYFLENQEIQFHTSKQLRSLILRWQKFKQKQTSLRQTCGIIQKKFDCRLFTKSFLLWKNTFEHAKVGICKIIFINYMQLWCQKVWKLFFFFLHNQTFFYLIDNSLEKKILKFDHATLREFFKLWKNCYKSKKLKKDLWVSKSLFLFFSCSDIYTLFKIIL</sequence>
<dbReference type="Proteomes" id="UP000023152">
    <property type="component" value="Unassembled WGS sequence"/>
</dbReference>
<keyword evidence="2" id="KW-1185">Reference proteome</keyword>
<evidence type="ECO:0000313" key="1">
    <source>
        <dbReference type="EMBL" id="ETO12448.1"/>
    </source>
</evidence>
<organism evidence="1 2">
    <name type="scientific">Reticulomyxa filosa</name>
    <dbReference type="NCBI Taxonomy" id="46433"/>
    <lineage>
        <taxon>Eukaryota</taxon>
        <taxon>Sar</taxon>
        <taxon>Rhizaria</taxon>
        <taxon>Retaria</taxon>
        <taxon>Foraminifera</taxon>
        <taxon>Monothalamids</taxon>
        <taxon>Reticulomyxidae</taxon>
        <taxon>Reticulomyxa</taxon>
    </lineage>
</organism>
<reference evidence="1 2" key="1">
    <citation type="journal article" date="2013" name="Curr. Biol.">
        <title>The Genome of the Foraminiferan Reticulomyxa filosa.</title>
        <authorList>
            <person name="Glockner G."/>
            <person name="Hulsmann N."/>
            <person name="Schleicher M."/>
            <person name="Noegel A.A."/>
            <person name="Eichinger L."/>
            <person name="Gallinger C."/>
            <person name="Pawlowski J."/>
            <person name="Sierra R."/>
            <person name="Euteneuer U."/>
            <person name="Pillet L."/>
            <person name="Moustafa A."/>
            <person name="Platzer M."/>
            <person name="Groth M."/>
            <person name="Szafranski K."/>
            <person name="Schliwa M."/>
        </authorList>
    </citation>
    <scope>NUCLEOTIDE SEQUENCE [LARGE SCALE GENOMIC DNA]</scope>
</reference>
<gene>
    <name evidence="1" type="ORF">RFI_24929</name>
</gene>
<comment type="caution">
    <text evidence="1">The sequence shown here is derived from an EMBL/GenBank/DDBJ whole genome shotgun (WGS) entry which is preliminary data.</text>
</comment>
<accession>X6MEM1</accession>
<name>X6MEM1_RETFI</name>
<protein>
    <submittedName>
        <fullName evidence="1">Uncharacterized protein</fullName>
    </submittedName>
</protein>
<dbReference type="EMBL" id="ASPP01021390">
    <property type="protein sequence ID" value="ETO12448.1"/>
    <property type="molecule type" value="Genomic_DNA"/>
</dbReference>
<dbReference type="AlphaFoldDB" id="X6MEM1"/>
<proteinExistence type="predicted"/>
<evidence type="ECO:0000313" key="2">
    <source>
        <dbReference type="Proteomes" id="UP000023152"/>
    </source>
</evidence>